<reference evidence="8" key="1">
    <citation type="submission" date="2013-02" db="EMBL/GenBank/DDBJ databases">
        <authorList>
            <person name="Hughes D."/>
        </authorList>
    </citation>
    <scope>NUCLEOTIDE SEQUENCE</scope>
    <source>
        <strain>Durham</strain>
        <strain evidence="8">NC isolate 2 -- Noor lab</strain>
    </source>
</reference>
<dbReference type="GO" id="GO:0043015">
    <property type="term" value="F:gamma-tubulin binding"/>
    <property type="evidence" value="ECO:0007669"/>
    <property type="project" value="InterPro"/>
</dbReference>
<proteinExistence type="inferred from homology"/>
<dbReference type="EnsemblMetazoa" id="MESCA006490-RA">
    <property type="protein sequence ID" value="MESCA006490-PA"/>
    <property type="gene ID" value="MESCA006490"/>
</dbReference>
<feature type="compositionally biased region" description="Basic and acidic residues" evidence="5">
    <location>
        <begin position="467"/>
        <end position="491"/>
    </location>
</feature>
<evidence type="ECO:0000313" key="8">
    <source>
        <dbReference type="Proteomes" id="UP000015102"/>
    </source>
</evidence>
<comment type="subcellular location">
    <subcellularLocation>
        <location evidence="4">Cytoplasm</location>
        <location evidence="4">Cytoskeleton</location>
        <location evidence="4">Microtubule organizing center</location>
    </subcellularLocation>
</comment>
<evidence type="ECO:0000313" key="7">
    <source>
        <dbReference type="EnsemblMetazoa" id="MESCA006490-PA"/>
    </source>
</evidence>
<dbReference type="GO" id="GO:0051321">
    <property type="term" value="P:meiotic cell cycle"/>
    <property type="evidence" value="ECO:0007669"/>
    <property type="project" value="TreeGrafter"/>
</dbReference>
<comment type="similarity">
    <text evidence="4">Belongs to the TUBGCP family.</text>
</comment>
<evidence type="ECO:0000256" key="4">
    <source>
        <dbReference type="RuleBase" id="RU363050"/>
    </source>
</evidence>
<dbReference type="PANTHER" id="PTHR19302">
    <property type="entry name" value="GAMMA TUBULIN COMPLEX PROTEIN"/>
    <property type="match status" value="1"/>
</dbReference>
<dbReference type="GO" id="GO:0000922">
    <property type="term" value="C:spindle pole"/>
    <property type="evidence" value="ECO:0007669"/>
    <property type="project" value="InterPro"/>
</dbReference>
<evidence type="ECO:0000256" key="2">
    <source>
        <dbReference type="ARBA" id="ARBA00022701"/>
    </source>
</evidence>
<keyword evidence="1 4" id="KW-0963">Cytoplasm</keyword>
<dbReference type="HOGENOM" id="CLU_535637_0_0_1"/>
<dbReference type="InterPro" id="IPR007259">
    <property type="entry name" value="GCP"/>
</dbReference>
<evidence type="ECO:0000256" key="3">
    <source>
        <dbReference type="ARBA" id="ARBA00023212"/>
    </source>
</evidence>
<evidence type="ECO:0000259" key="6">
    <source>
        <dbReference type="Pfam" id="PF17681"/>
    </source>
</evidence>
<dbReference type="GO" id="GO:0051011">
    <property type="term" value="F:microtubule minus-end binding"/>
    <property type="evidence" value="ECO:0007669"/>
    <property type="project" value="TreeGrafter"/>
</dbReference>
<organism evidence="7 8">
    <name type="scientific">Megaselia scalaris</name>
    <name type="common">Humpbacked fly</name>
    <name type="synonym">Phora scalaris</name>
    <dbReference type="NCBI Taxonomy" id="36166"/>
    <lineage>
        <taxon>Eukaryota</taxon>
        <taxon>Metazoa</taxon>
        <taxon>Ecdysozoa</taxon>
        <taxon>Arthropoda</taxon>
        <taxon>Hexapoda</taxon>
        <taxon>Insecta</taxon>
        <taxon>Pterygota</taxon>
        <taxon>Neoptera</taxon>
        <taxon>Endopterygota</taxon>
        <taxon>Diptera</taxon>
        <taxon>Brachycera</taxon>
        <taxon>Muscomorpha</taxon>
        <taxon>Platypezoidea</taxon>
        <taxon>Phoridae</taxon>
        <taxon>Megaseliini</taxon>
        <taxon>Megaselia</taxon>
    </lineage>
</organism>
<evidence type="ECO:0000256" key="5">
    <source>
        <dbReference type="SAM" id="MobiDB-lite"/>
    </source>
</evidence>
<feature type="domain" description="Gamma tubulin complex component protein N-terminal" evidence="6">
    <location>
        <begin position="27"/>
        <end position="203"/>
    </location>
</feature>
<dbReference type="AlphaFoldDB" id="T1GS42"/>
<dbReference type="Pfam" id="PF17681">
    <property type="entry name" value="GCP_N_terminal"/>
    <property type="match status" value="1"/>
</dbReference>
<dbReference type="GO" id="GO:0007020">
    <property type="term" value="P:microtubule nucleation"/>
    <property type="evidence" value="ECO:0007669"/>
    <property type="project" value="InterPro"/>
</dbReference>
<dbReference type="PANTHER" id="PTHR19302:SF70">
    <property type="entry name" value="GAMMA-TUBULIN COMPLEX COMPONENT 6"/>
    <property type="match status" value="1"/>
</dbReference>
<dbReference type="GO" id="GO:0031122">
    <property type="term" value="P:cytoplasmic microtubule organization"/>
    <property type="evidence" value="ECO:0007669"/>
    <property type="project" value="TreeGrafter"/>
</dbReference>
<sequence length="509" mass="59301">MKKMVSQITNLAITCSVHPSSKRPLPFGSQILSHIYREIMRLTEKDFIMVSVFILKRCCHVFFKHLEHWIFNGILEDVADELFICYVSHHRPYTKYFFDKAYFIRKDSVPGFLQGHETDILQCGKYTMLLKALKPNHPIFNITHPSLKVSLSFNDLEKVENECKDYYEKCREICGKPIYIFELYQDQTIRKKEFIRSISEKSKENMKRWNAEQEVLASIQAEIRKKQFEDLSNQLRENKMQKIADRQANIAAELKILREAEKKNDSILLIDNLNLQKRIEYYQEMNDVLSKKLGLPISNVPEIKVDIEGENTPSVYNECISVDSDFDRNANLNDVDRNRKHIMSSSNIKDIMCDGDTGKEDSLNANMNLVLEAQRIKKKIMDQEQNIDVNLNPLKTELSELEKNRNKMMSSNTFACVNLPKERPNLTLDLTTERARNKRKVLESEFDIIPMSTTSDVSVLEKFSTKTEEIQEKSSQEESEKVASSDEKESLATEETFSRMQMKVLVKLI</sequence>
<dbReference type="STRING" id="36166.T1GS42"/>
<dbReference type="GO" id="GO:0005874">
    <property type="term" value="C:microtubule"/>
    <property type="evidence" value="ECO:0007669"/>
    <property type="project" value="UniProtKB-KW"/>
</dbReference>
<protein>
    <recommendedName>
        <fullName evidence="4">Gamma-tubulin complex component</fullName>
    </recommendedName>
</protein>
<name>T1GS42_MEGSC</name>
<dbReference type="InterPro" id="IPR041470">
    <property type="entry name" value="GCP_N"/>
</dbReference>
<dbReference type="GO" id="GO:0000930">
    <property type="term" value="C:gamma-tubulin complex"/>
    <property type="evidence" value="ECO:0007669"/>
    <property type="project" value="TreeGrafter"/>
</dbReference>
<reference evidence="7" key="2">
    <citation type="submission" date="2015-06" db="UniProtKB">
        <authorList>
            <consortium name="EnsemblMetazoa"/>
        </authorList>
    </citation>
    <scope>IDENTIFICATION</scope>
</reference>
<keyword evidence="8" id="KW-1185">Reference proteome</keyword>
<keyword evidence="2 4" id="KW-0493">Microtubule</keyword>
<dbReference type="GO" id="GO:0051225">
    <property type="term" value="P:spindle assembly"/>
    <property type="evidence" value="ECO:0007669"/>
    <property type="project" value="TreeGrafter"/>
</dbReference>
<keyword evidence="3 4" id="KW-0206">Cytoskeleton</keyword>
<evidence type="ECO:0000256" key="1">
    <source>
        <dbReference type="ARBA" id="ARBA00022490"/>
    </source>
</evidence>
<feature type="region of interest" description="Disordered" evidence="5">
    <location>
        <begin position="467"/>
        <end position="494"/>
    </location>
</feature>
<dbReference type="Proteomes" id="UP000015102">
    <property type="component" value="Unassembled WGS sequence"/>
</dbReference>
<accession>T1GS42</accession>
<dbReference type="GO" id="GO:0000278">
    <property type="term" value="P:mitotic cell cycle"/>
    <property type="evidence" value="ECO:0007669"/>
    <property type="project" value="TreeGrafter"/>
</dbReference>
<dbReference type="EMBL" id="CAQQ02132805">
    <property type="status" value="NOT_ANNOTATED_CDS"/>
    <property type="molecule type" value="Genomic_DNA"/>
</dbReference>